<dbReference type="EMBL" id="MVBO01000025">
    <property type="protein sequence ID" value="OZJ04972.1"/>
    <property type="molecule type" value="Genomic_DNA"/>
</dbReference>
<organism evidence="3 4">
    <name type="scientific">Bifiguratus adelaidae</name>
    <dbReference type="NCBI Taxonomy" id="1938954"/>
    <lineage>
        <taxon>Eukaryota</taxon>
        <taxon>Fungi</taxon>
        <taxon>Fungi incertae sedis</taxon>
        <taxon>Mucoromycota</taxon>
        <taxon>Mucoromycotina</taxon>
        <taxon>Endogonomycetes</taxon>
        <taxon>Endogonales</taxon>
        <taxon>Endogonales incertae sedis</taxon>
        <taxon>Bifiguratus</taxon>
    </lineage>
</organism>
<evidence type="ECO:0000256" key="2">
    <source>
        <dbReference type="SAM" id="MobiDB-lite"/>
    </source>
</evidence>
<gene>
    <name evidence="3" type="ORF">BZG36_01760</name>
</gene>
<proteinExistence type="predicted"/>
<dbReference type="PANTHER" id="PTHR38120:SF1">
    <property type="entry name" value="M PROTEIN, SEROTYPE 2.1"/>
    <property type="match status" value="1"/>
</dbReference>
<keyword evidence="4" id="KW-1185">Reference proteome</keyword>
<comment type="caution">
    <text evidence="3">The sequence shown here is derived from an EMBL/GenBank/DDBJ whole genome shotgun (WGS) entry which is preliminary data.</text>
</comment>
<evidence type="ECO:0000256" key="1">
    <source>
        <dbReference type="SAM" id="Coils"/>
    </source>
</evidence>
<keyword evidence="1" id="KW-0175">Coiled coil</keyword>
<dbReference type="PANTHER" id="PTHR38120">
    <property type="entry name" value="EXPRESSED PROTEIN"/>
    <property type="match status" value="1"/>
</dbReference>
<feature type="compositionally biased region" description="Polar residues" evidence="2">
    <location>
        <begin position="359"/>
        <end position="370"/>
    </location>
</feature>
<feature type="compositionally biased region" description="Low complexity" evidence="2">
    <location>
        <begin position="390"/>
        <end position="407"/>
    </location>
</feature>
<evidence type="ECO:0000313" key="4">
    <source>
        <dbReference type="Proteomes" id="UP000242875"/>
    </source>
</evidence>
<accession>A0A261Y308</accession>
<dbReference type="OrthoDB" id="2121319at2759"/>
<dbReference type="AlphaFoldDB" id="A0A261Y308"/>
<reference evidence="3 4" key="1">
    <citation type="journal article" date="2017" name="Mycologia">
        <title>Bifiguratus adelaidae, gen. et sp. nov., a new member of Mucoromycotina in endophytic and soil-dwelling habitats.</title>
        <authorList>
            <person name="Torres-Cruz T.J."/>
            <person name="Billingsley Tobias T.L."/>
            <person name="Almatruk M."/>
            <person name="Hesse C."/>
            <person name="Kuske C.R."/>
            <person name="Desiro A."/>
            <person name="Benucci G.M."/>
            <person name="Bonito G."/>
            <person name="Stajich J.E."/>
            <person name="Dunlap C."/>
            <person name="Arnold A.E."/>
            <person name="Porras-Alfaro A."/>
        </authorList>
    </citation>
    <scope>NUCLEOTIDE SEQUENCE [LARGE SCALE GENOMIC DNA]</scope>
    <source>
        <strain evidence="3 4">AZ0501</strain>
    </source>
</reference>
<feature type="region of interest" description="Disordered" evidence="2">
    <location>
        <begin position="322"/>
        <end position="452"/>
    </location>
</feature>
<evidence type="ECO:0000313" key="3">
    <source>
        <dbReference type="EMBL" id="OZJ04972.1"/>
    </source>
</evidence>
<name>A0A261Y308_9FUNG</name>
<feature type="compositionally biased region" description="Basic and acidic residues" evidence="2">
    <location>
        <begin position="375"/>
        <end position="387"/>
    </location>
</feature>
<feature type="compositionally biased region" description="Basic and acidic residues" evidence="2">
    <location>
        <begin position="322"/>
        <end position="354"/>
    </location>
</feature>
<protein>
    <submittedName>
        <fullName evidence="3">Uncharacterized protein</fullName>
    </submittedName>
</protein>
<dbReference type="Proteomes" id="UP000242875">
    <property type="component" value="Unassembled WGS sequence"/>
</dbReference>
<sequence>MRRWRQALGRLQEERETSSQLADQLQQLLNRHKSLQHDFDYADTHTTRLETQLYSQTEDVARLQKELTVAMKANSDLETKLADETRHFENEKSRWQKMEQDLREHLKQFTNQKSPAARRRQESYRKGEIYFDIDADLATSASALDISREDRSDSYSVAPVSHQANGASNKTIEKLTKDLESTKLLSNDQLTQIQEQAQRIEQLEQELANVKSVCLGLQEDNESYQLLLQERTMSGEFSLDSLTQASMSRKETGEQLRSSKGLNLAAELDILGERQSIEDTTKIKEENKKLQDENKALTLYINKILIRIMENKSLEAILSIDSPERSREPTKLSPSARRDDVKAENGLQVDDKATKVQRRQTVASPINLSLWNRAPKGDPEPNEEDPKFLSPSTPKRTSSTRYRSTNTQPVISPSDAAEARRLRRHTSMMQDKDPKSSSTWLKRMSTMGWSEQ</sequence>
<feature type="coiled-coil region" evidence="1">
    <location>
        <begin position="8"/>
        <end position="80"/>
    </location>
</feature>
<feature type="coiled-coil region" evidence="1">
    <location>
        <begin position="186"/>
        <end position="220"/>
    </location>
</feature>